<reference evidence="1" key="1">
    <citation type="submission" date="2023-08" db="EMBL/GenBank/DDBJ databases">
        <title>Complete genome sequence of Mycoplasma seminis 2200.</title>
        <authorList>
            <person name="Spergser J."/>
        </authorList>
    </citation>
    <scope>NUCLEOTIDE SEQUENCE [LARGE SCALE GENOMIC DNA]</scope>
    <source>
        <strain evidence="1">2200</strain>
    </source>
</reference>
<sequence>MNSHDYMLKEYAVASEILELPNELKYLNKIEDDERAVKRGMGKRKNELFALYSRNNKTIKNLLNVEYGKEIEESIKLSREILTTLKAVENKDDYVKKAIELLELNVNVFNYKYVYTKWYQVINIAYALKFCGQYLKYE</sequence>
<protein>
    <submittedName>
        <fullName evidence="1">Uncharacterized protein</fullName>
    </submittedName>
</protein>
<dbReference type="EMBL" id="CP132191">
    <property type="protein sequence ID" value="WLP85261.1"/>
    <property type="molecule type" value="Genomic_DNA"/>
</dbReference>
<organism evidence="1 2">
    <name type="scientific">Mycoplasma seminis</name>
    <dbReference type="NCBI Taxonomy" id="512749"/>
    <lineage>
        <taxon>Bacteria</taxon>
        <taxon>Bacillati</taxon>
        <taxon>Mycoplasmatota</taxon>
        <taxon>Mollicutes</taxon>
        <taxon>Mycoplasmataceae</taxon>
        <taxon>Mycoplasma</taxon>
    </lineage>
</organism>
<evidence type="ECO:0000313" key="1">
    <source>
        <dbReference type="EMBL" id="WLP85261.1"/>
    </source>
</evidence>
<dbReference type="Proteomes" id="UP001237011">
    <property type="component" value="Chromosome"/>
</dbReference>
<accession>A0ABY9HAI2</accession>
<dbReference type="RefSeq" id="WP_305937697.1">
    <property type="nucleotide sequence ID" value="NZ_CP132191.1"/>
</dbReference>
<keyword evidence="2" id="KW-1185">Reference proteome</keyword>
<evidence type="ECO:0000313" key="2">
    <source>
        <dbReference type="Proteomes" id="UP001237011"/>
    </source>
</evidence>
<gene>
    <name evidence="1" type="ORF">Q8852_02980</name>
</gene>
<name>A0ABY9HAI2_9MOLU</name>
<proteinExistence type="predicted"/>